<dbReference type="GO" id="GO:0043709">
    <property type="term" value="P:cell adhesion involved in single-species biofilm formation"/>
    <property type="evidence" value="ECO:0007669"/>
    <property type="project" value="TreeGrafter"/>
</dbReference>
<dbReference type="InterPro" id="IPR019734">
    <property type="entry name" value="TPR_rpt"/>
</dbReference>
<feature type="domain" description="GGDEF" evidence="1">
    <location>
        <begin position="391"/>
        <end position="522"/>
    </location>
</feature>
<gene>
    <name evidence="2" type="ORF">CIAN88_04300</name>
</gene>
<reference evidence="2 3" key="1">
    <citation type="submission" date="2014-08" db="EMBL/GenBank/DDBJ databases">
        <title>Clostridium innocuum, an unnegligible vancomycin-resistant pathogen causing extra-intestinal infections.</title>
        <authorList>
            <person name="Feng Y."/>
            <person name="Chiu C.-H."/>
        </authorList>
    </citation>
    <scope>NUCLEOTIDE SEQUENCE [LARGE SCALE GENOMIC DNA]</scope>
    <source>
        <strain evidence="2 3">AN88</strain>
    </source>
</reference>
<dbReference type="NCBIfam" id="TIGR00254">
    <property type="entry name" value="GGDEF"/>
    <property type="match status" value="1"/>
</dbReference>
<protein>
    <submittedName>
        <fullName evidence="2">Diguanylate cyclase</fullName>
    </submittedName>
</protein>
<dbReference type="InterPro" id="IPR043128">
    <property type="entry name" value="Rev_trsase/Diguanyl_cyclase"/>
</dbReference>
<dbReference type="PROSITE" id="PS50887">
    <property type="entry name" value="GGDEF"/>
    <property type="match status" value="1"/>
</dbReference>
<comment type="caution">
    <text evidence="2">The sequence shown here is derived from an EMBL/GenBank/DDBJ whole genome shotgun (WGS) entry which is preliminary data.</text>
</comment>
<organism evidence="2 3">
    <name type="scientific">Clostridium innocuum</name>
    <dbReference type="NCBI Taxonomy" id="1522"/>
    <lineage>
        <taxon>Bacteria</taxon>
        <taxon>Bacillati</taxon>
        <taxon>Bacillota</taxon>
        <taxon>Clostridia</taxon>
        <taxon>Eubacteriales</taxon>
        <taxon>Clostridiaceae</taxon>
        <taxon>Clostridium</taxon>
    </lineage>
</organism>
<dbReference type="GO" id="GO:0005886">
    <property type="term" value="C:plasma membrane"/>
    <property type="evidence" value="ECO:0007669"/>
    <property type="project" value="TreeGrafter"/>
</dbReference>
<accession>A0A099IB43</accession>
<dbReference type="InterPro" id="IPR011990">
    <property type="entry name" value="TPR-like_helical_dom_sf"/>
</dbReference>
<dbReference type="InterPro" id="IPR050469">
    <property type="entry name" value="Diguanylate_Cyclase"/>
</dbReference>
<proteinExistence type="predicted"/>
<dbReference type="GO" id="GO:0052621">
    <property type="term" value="F:diguanylate cyclase activity"/>
    <property type="evidence" value="ECO:0007669"/>
    <property type="project" value="TreeGrafter"/>
</dbReference>
<dbReference type="RefSeq" id="WP_044904283.1">
    <property type="nucleotide sequence ID" value="NZ_JQIF01000017.1"/>
</dbReference>
<dbReference type="PANTHER" id="PTHR45138:SF9">
    <property type="entry name" value="DIGUANYLATE CYCLASE DGCM-RELATED"/>
    <property type="match status" value="1"/>
</dbReference>
<name>A0A099IB43_CLOIN</name>
<evidence type="ECO:0000313" key="3">
    <source>
        <dbReference type="Proteomes" id="UP000030008"/>
    </source>
</evidence>
<dbReference type="Gene3D" id="3.30.450.40">
    <property type="match status" value="1"/>
</dbReference>
<dbReference type="InterPro" id="IPR029016">
    <property type="entry name" value="GAF-like_dom_sf"/>
</dbReference>
<dbReference type="PANTHER" id="PTHR45138">
    <property type="entry name" value="REGULATORY COMPONENTS OF SENSORY TRANSDUCTION SYSTEM"/>
    <property type="match status" value="1"/>
</dbReference>
<dbReference type="Gene3D" id="1.25.40.10">
    <property type="entry name" value="Tetratricopeptide repeat domain"/>
    <property type="match status" value="1"/>
</dbReference>
<dbReference type="CDD" id="cd01949">
    <property type="entry name" value="GGDEF"/>
    <property type="match status" value="1"/>
</dbReference>
<dbReference type="Proteomes" id="UP000030008">
    <property type="component" value="Unassembled WGS sequence"/>
</dbReference>
<dbReference type="AlphaFoldDB" id="A0A099IB43"/>
<dbReference type="SMART" id="SM00267">
    <property type="entry name" value="GGDEF"/>
    <property type="match status" value="1"/>
</dbReference>
<dbReference type="SMART" id="SM00028">
    <property type="entry name" value="TPR"/>
    <property type="match status" value="4"/>
</dbReference>
<evidence type="ECO:0000259" key="1">
    <source>
        <dbReference type="PROSITE" id="PS50887"/>
    </source>
</evidence>
<dbReference type="EMBL" id="JQIF01000017">
    <property type="protein sequence ID" value="KGJ54367.1"/>
    <property type="molecule type" value="Genomic_DNA"/>
</dbReference>
<dbReference type="Gene3D" id="3.30.70.270">
    <property type="match status" value="1"/>
</dbReference>
<evidence type="ECO:0000313" key="2">
    <source>
        <dbReference type="EMBL" id="KGJ54367.1"/>
    </source>
</evidence>
<dbReference type="SUPFAM" id="SSF55073">
    <property type="entry name" value="Nucleotide cyclase"/>
    <property type="match status" value="1"/>
</dbReference>
<sequence length="700" mass="83488">MEVYKKEAIELEEQLLILRKQGRPEEILQKASRLLEIAQLHQDPYYIAAALYFQAYYEFSRGNYKECLQHCFQSEEYCEKNEYLKILAYIHNLQGIVYSDLGDFLTSLHFLLKAYYLTMDHPEFEYHYAIINNLGTLFHDIDCEQRGIEYFIRAFQERRKMHLEFLLNDGIILTNILMVYMKMNRAAEAAPWYETFLRYFKDNDHVVLTENRIMISIFELWHRKDIAKLKQRLYDFLEAAPHTSDYKNTVRNYMDCIHICISLKLKDQAYLLYRNLEKMESHHPNSINSARLADIKVELAMQFCSKEELFLHLLEAYRLNRKAREQEKRNNLQSMMNKMDLENALYEQHIILQRNEELLRSNKLDPFTEVLNKTAFRNHVLEAIRGKRADEKGAFFILDIDNFKIINDTCGHLVGDQVIMKVAANLQNNLREEDLVGRIGGDEFCMYLNHISCIEDIEKNALRIIDNIRNLNISKLQKQLTVSMGICIVDTEKDFEDIFMKADHALYEAKANGRDQFVVYKNDYFSQIMQKKEKRKDRHEVTVNDILPKVFEMLNVFDKRDELLAQTMEFICRSMNVKNIFLLRFENEAYSMGRVYIYDLERNKASKHVHIQTDPVYLKAFDDRHLYYQNQINVNDIRYINAYEQYQIQATLQHQILYDHRMIGVLGMNDRRIHEWNEDDLSLIRNLSYAFATYLIAIEK</sequence>
<dbReference type="InterPro" id="IPR029787">
    <property type="entry name" value="Nucleotide_cyclase"/>
</dbReference>
<dbReference type="SUPFAM" id="SSF55781">
    <property type="entry name" value="GAF domain-like"/>
    <property type="match status" value="1"/>
</dbReference>
<dbReference type="InterPro" id="IPR000160">
    <property type="entry name" value="GGDEF_dom"/>
</dbReference>
<dbReference type="SUPFAM" id="SSF48452">
    <property type="entry name" value="TPR-like"/>
    <property type="match status" value="1"/>
</dbReference>
<dbReference type="GO" id="GO:1902201">
    <property type="term" value="P:negative regulation of bacterial-type flagellum-dependent cell motility"/>
    <property type="evidence" value="ECO:0007669"/>
    <property type="project" value="TreeGrafter"/>
</dbReference>
<dbReference type="Pfam" id="PF00990">
    <property type="entry name" value="GGDEF"/>
    <property type="match status" value="1"/>
</dbReference>